<accession>A0AAU7E0Y4</accession>
<reference evidence="1" key="1">
    <citation type="submission" date="2024-02" db="EMBL/GenBank/DDBJ databases">
        <title>Tomenella chthoni gen. nov. sp. nov., a member of the family Jonesiaceae isolated from bat guano.</title>
        <authorList>
            <person name="Miller S.L."/>
            <person name="King J."/>
            <person name="Sankaranarayanan K."/>
            <person name="Lawson P.A."/>
        </authorList>
    </citation>
    <scope>NUCLEOTIDE SEQUENCE</scope>
    <source>
        <strain evidence="1">BS-20</strain>
    </source>
</reference>
<sequence>MSIAPKIYSRVSPILLGSLAIMVMGGCGTESQPPISEEYKQLNWNILEDEAHLVAECVEEQTGFTVRVTRGGYIEYTSKEVPDAQWDIVGEAAFECDRELVPQAPKNPSEESLKTLYSLEVDAYRCLTNEGYSVSAPVSEATFIESVRSAGPIWSPLFEAMTEPPIGEEEFLDLLEKCPDPTNYYWR</sequence>
<evidence type="ECO:0008006" key="2">
    <source>
        <dbReference type="Google" id="ProtNLM"/>
    </source>
</evidence>
<dbReference type="EMBL" id="CP146203">
    <property type="protein sequence ID" value="XBH22978.1"/>
    <property type="molecule type" value="Genomic_DNA"/>
</dbReference>
<organism evidence="1">
    <name type="scientific">Jonesiaceae bacterium BS-20</name>
    <dbReference type="NCBI Taxonomy" id="3120821"/>
    <lineage>
        <taxon>Bacteria</taxon>
        <taxon>Bacillati</taxon>
        <taxon>Actinomycetota</taxon>
        <taxon>Actinomycetes</taxon>
        <taxon>Micrococcales</taxon>
        <taxon>Jonesiaceae</taxon>
    </lineage>
</organism>
<gene>
    <name evidence="1" type="ORF">V5R04_07140</name>
</gene>
<dbReference type="AlphaFoldDB" id="A0AAU7E0Y4"/>
<evidence type="ECO:0000313" key="1">
    <source>
        <dbReference type="EMBL" id="XBH22978.1"/>
    </source>
</evidence>
<name>A0AAU7E0Y4_9MICO</name>
<protein>
    <recommendedName>
        <fullName evidence="2">Lipoprotein</fullName>
    </recommendedName>
</protein>
<dbReference type="PROSITE" id="PS51257">
    <property type="entry name" value="PROKAR_LIPOPROTEIN"/>
    <property type="match status" value="1"/>
</dbReference>
<proteinExistence type="predicted"/>